<evidence type="ECO:0000313" key="1">
    <source>
        <dbReference type="EMBL" id="MFC3283330.1"/>
    </source>
</evidence>
<evidence type="ECO:0008006" key="3">
    <source>
        <dbReference type="Google" id="ProtNLM"/>
    </source>
</evidence>
<feature type="non-terminal residue" evidence="1">
    <location>
        <position position="1"/>
    </location>
</feature>
<keyword evidence="2" id="KW-1185">Reference proteome</keyword>
<evidence type="ECO:0000313" key="2">
    <source>
        <dbReference type="Proteomes" id="UP001595579"/>
    </source>
</evidence>
<name>A0ABV7LNQ0_9GAMM</name>
<dbReference type="EMBL" id="JBHRUG010000016">
    <property type="protein sequence ID" value="MFC3283330.1"/>
    <property type="molecule type" value="Genomic_DNA"/>
</dbReference>
<comment type="caution">
    <text evidence="1">The sequence shown here is derived from an EMBL/GenBank/DDBJ whole genome shotgun (WGS) entry which is preliminary data.</text>
</comment>
<proteinExistence type="predicted"/>
<reference evidence="2" key="1">
    <citation type="journal article" date="2019" name="Int. J. Syst. Evol. Microbiol.">
        <title>The Global Catalogue of Microorganisms (GCM) 10K type strain sequencing project: providing services to taxonomists for standard genome sequencing and annotation.</title>
        <authorList>
            <consortium name="The Broad Institute Genomics Platform"/>
            <consortium name="The Broad Institute Genome Sequencing Center for Infectious Disease"/>
            <person name="Wu L."/>
            <person name="Ma J."/>
        </authorList>
    </citation>
    <scope>NUCLEOTIDE SEQUENCE [LARGE SCALE GENOMIC DNA]</scope>
    <source>
        <strain evidence="2">CECT 7698</strain>
    </source>
</reference>
<gene>
    <name evidence="1" type="ORF">ACFOEV_06865</name>
</gene>
<sequence length="87" mass="9816">PPVDHRRGAWYFSRLLWWTTSRHRCQLFGIQHLLSATLDDSYNDFRAASSNGMRFVGITADPSGSPFPDDVVSARDLHGLEDALARL</sequence>
<organism evidence="1 2">
    <name type="scientific">Litchfieldella rifensis</name>
    <dbReference type="NCBI Taxonomy" id="762643"/>
    <lineage>
        <taxon>Bacteria</taxon>
        <taxon>Pseudomonadati</taxon>
        <taxon>Pseudomonadota</taxon>
        <taxon>Gammaproteobacteria</taxon>
        <taxon>Oceanospirillales</taxon>
        <taxon>Halomonadaceae</taxon>
        <taxon>Litchfieldella</taxon>
    </lineage>
</organism>
<protein>
    <recommendedName>
        <fullName evidence="3">Haloacid dehalogenase</fullName>
    </recommendedName>
</protein>
<dbReference type="Proteomes" id="UP001595579">
    <property type="component" value="Unassembled WGS sequence"/>
</dbReference>
<accession>A0ABV7LNQ0</accession>